<feature type="domain" description="NAA35-like TPR repeats" evidence="6">
    <location>
        <begin position="326"/>
        <end position="753"/>
    </location>
</feature>
<gene>
    <name evidence="7" type="ORF">OEA41_009275</name>
</gene>
<dbReference type="InterPro" id="IPR007244">
    <property type="entry name" value="Naa35_N"/>
</dbReference>
<comment type="subcellular location">
    <subcellularLocation>
        <location evidence="1">Cytoplasm</location>
    </subcellularLocation>
</comment>
<feature type="domain" description="NAA35-like N-terminal" evidence="5">
    <location>
        <begin position="47"/>
        <end position="206"/>
    </location>
</feature>
<protein>
    <submittedName>
        <fullName evidence="7">Uncharacterized protein</fullName>
    </submittedName>
</protein>
<dbReference type="PANTHER" id="PTHR21373">
    <property type="entry name" value="GLUCOSE REPRESSIBLE PROTEIN MAK10"/>
    <property type="match status" value="1"/>
</dbReference>
<dbReference type="AlphaFoldDB" id="A0AAD9Z1P7"/>
<feature type="region of interest" description="Disordered" evidence="4">
    <location>
        <begin position="1"/>
        <end position="28"/>
    </location>
</feature>
<dbReference type="Pfam" id="PF25789">
    <property type="entry name" value="TPR_NAA35"/>
    <property type="match status" value="1"/>
</dbReference>
<keyword evidence="8" id="KW-1185">Reference proteome</keyword>
<accession>A0AAD9Z1P7</accession>
<dbReference type="GO" id="GO:0031417">
    <property type="term" value="C:NatC complex"/>
    <property type="evidence" value="ECO:0007669"/>
    <property type="project" value="InterPro"/>
</dbReference>
<evidence type="ECO:0000259" key="6">
    <source>
        <dbReference type="Pfam" id="PF25789"/>
    </source>
</evidence>
<organism evidence="7 8">
    <name type="scientific">Lepraria neglecta</name>
    <dbReference type="NCBI Taxonomy" id="209136"/>
    <lineage>
        <taxon>Eukaryota</taxon>
        <taxon>Fungi</taxon>
        <taxon>Dikarya</taxon>
        <taxon>Ascomycota</taxon>
        <taxon>Pezizomycotina</taxon>
        <taxon>Lecanoromycetes</taxon>
        <taxon>OSLEUM clade</taxon>
        <taxon>Lecanoromycetidae</taxon>
        <taxon>Lecanorales</taxon>
        <taxon>Lecanorineae</taxon>
        <taxon>Stereocaulaceae</taxon>
        <taxon>Lepraria</taxon>
    </lineage>
</organism>
<evidence type="ECO:0000256" key="3">
    <source>
        <dbReference type="ARBA" id="ARBA00022490"/>
    </source>
</evidence>
<evidence type="ECO:0000313" key="8">
    <source>
        <dbReference type="Proteomes" id="UP001276659"/>
    </source>
</evidence>
<comment type="similarity">
    <text evidence="2">Belongs to the MAK10 family.</text>
</comment>
<evidence type="ECO:0000259" key="5">
    <source>
        <dbReference type="Pfam" id="PF04112"/>
    </source>
</evidence>
<proteinExistence type="inferred from homology"/>
<sequence length="759" mass="86597">MAADQDEPTPEQKLGYSMTTPDPRRSQPMARDITADFSAAASALNTGQLVKDEYFTLFEAVGALEIMDPKMDSGFLNPGETLEDDYDVLRELLPEEVLGIMDQMLCYEMAWHMGHPLSQSLFTSLYLDRLLWPEPKTLEGARFDRDNAPGLGNEMLHVVLRAFCLGLIKTCDFVHRRISTEHYYEEEDFVANLYYRKLLTDFEVANLEKTLDDAALYLDGEATIPNKTLKDALVNRLELRRSMLSAVQIDGIVDPHRVTFWERCLELLPGCSKTSTLGTPIVQSFSIKIQRRLASSVPPRPIVNISHHEAFVQLTSLCQNAKDAYRILDYHGGNHLMTFVSAYQSRMPQPCVYVRSLMQSMVFSEMRVLGTMSFKQLIFDDLEEIVLPADVLVDSTNWDVEAPQDPRFHMAKRMDDFVTRAADPFLDIFRTLCMNRSRLRRMLCHLVLDWDSVQVDAESFDTELRTYNKEEPIKESKNPSEELWAFPLSSWAYYHKLRQMEWIVQMGFELDVYLIDELGGMYWYLQHLTSTRIQHLERIRTFTTRRLARISKPTPEQKTAFRRSFSFLDFATLDAAATASFAEGLSCVFSFLSHLGLIPAPYHARPYSTPALRYNLRMRPFLSISLPEVPSYPEFASLVSLRTPDKTNAAPATQPEINDQASQMLELADQALKAARREWEAVSKVDAETARCVGCEDWWRTSAKNVLRACITANIMVSTAKKAVVSAGSKDPKDVLNLELVESGKGYHPWWVVPKISAK</sequence>
<reference evidence="7" key="1">
    <citation type="submission" date="2022-11" db="EMBL/GenBank/DDBJ databases">
        <title>Chromosomal genome sequence assembly and mating type (MAT) locus characterization of the leprose asexual lichenized fungus Lepraria neglecta (Nyl.) Erichsen.</title>
        <authorList>
            <person name="Allen J.L."/>
            <person name="Pfeffer B."/>
        </authorList>
    </citation>
    <scope>NUCLEOTIDE SEQUENCE</scope>
    <source>
        <strain evidence="7">Allen 5258</strain>
    </source>
</reference>
<dbReference type="InterPro" id="IPR057982">
    <property type="entry name" value="TPR_NAA35"/>
</dbReference>
<evidence type="ECO:0000313" key="7">
    <source>
        <dbReference type="EMBL" id="KAK3169891.1"/>
    </source>
</evidence>
<name>A0AAD9Z1P7_9LECA</name>
<evidence type="ECO:0000256" key="4">
    <source>
        <dbReference type="SAM" id="MobiDB-lite"/>
    </source>
</evidence>
<dbReference type="PANTHER" id="PTHR21373:SF0">
    <property type="entry name" value="N-ALPHA-ACETYLTRANSFERASE 35, NATC AUXILIARY SUBUNIT"/>
    <property type="match status" value="1"/>
</dbReference>
<dbReference type="Proteomes" id="UP001276659">
    <property type="component" value="Unassembled WGS sequence"/>
</dbReference>
<comment type="caution">
    <text evidence="7">The sequence shown here is derived from an EMBL/GenBank/DDBJ whole genome shotgun (WGS) entry which is preliminary data.</text>
</comment>
<dbReference type="InterPro" id="IPR057983">
    <property type="entry name" value="NAA35-like_N"/>
</dbReference>
<keyword evidence="3" id="KW-0963">Cytoplasm</keyword>
<evidence type="ECO:0000256" key="2">
    <source>
        <dbReference type="ARBA" id="ARBA00006289"/>
    </source>
</evidence>
<dbReference type="EMBL" id="JASNWA010000009">
    <property type="protein sequence ID" value="KAK3169891.1"/>
    <property type="molecule type" value="Genomic_DNA"/>
</dbReference>
<dbReference type="Pfam" id="PF04112">
    <property type="entry name" value="Mak10"/>
    <property type="match status" value="1"/>
</dbReference>
<evidence type="ECO:0000256" key="1">
    <source>
        <dbReference type="ARBA" id="ARBA00004496"/>
    </source>
</evidence>